<feature type="transmembrane region" description="Helical" evidence="1">
    <location>
        <begin position="59"/>
        <end position="79"/>
    </location>
</feature>
<evidence type="ECO:0008006" key="4">
    <source>
        <dbReference type="Google" id="ProtNLM"/>
    </source>
</evidence>
<feature type="transmembrane region" description="Helical" evidence="1">
    <location>
        <begin position="6"/>
        <end position="21"/>
    </location>
</feature>
<gene>
    <name evidence="2" type="ORF">CFN03_09680</name>
</gene>
<dbReference type="EMBL" id="NPEZ01000004">
    <property type="protein sequence ID" value="OZT76724.1"/>
    <property type="molecule type" value="Genomic_DNA"/>
</dbReference>
<keyword evidence="1" id="KW-0812">Transmembrane</keyword>
<dbReference type="AlphaFoldDB" id="A0A265E561"/>
<dbReference type="InterPro" id="IPR025962">
    <property type="entry name" value="SdpI/YhfL"/>
</dbReference>
<protein>
    <recommendedName>
        <fullName evidence="4">SdpI/YhfL family protein</fullName>
    </recommendedName>
</protein>
<evidence type="ECO:0000313" key="3">
    <source>
        <dbReference type="Proteomes" id="UP000216682"/>
    </source>
</evidence>
<proteinExistence type="predicted"/>
<evidence type="ECO:0000256" key="1">
    <source>
        <dbReference type="SAM" id="Phobius"/>
    </source>
</evidence>
<keyword evidence="1" id="KW-1133">Transmembrane helix</keyword>
<accession>A0A265E561</accession>
<feature type="transmembrane region" description="Helical" evidence="1">
    <location>
        <begin position="85"/>
        <end position="108"/>
    </location>
</feature>
<dbReference type="Pfam" id="PF13630">
    <property type="entry name" value="SdpI"/>
    <property type="match status" value="1"/>
</dbReference>
<dbReference type="Proteomes" id="UP000216682">
    <property type="component" value="Unassembled WGS sequence"/>
</dbReference>
<reference evidence="2 3" key="1">
    <citation type="submission" date="2017-07" db="EMBL/GenBank/DDBJ databases">
        <title>Shotgun whole genome sequences of three halophilic bacterial isolates.</title>
        <authorList>
            <person name="Pozzo T."/>
            <person name="Higdon S.M."/>
            <person name="Quillaguaman J."/>
        </authorList>
    </citation>
    <scope>NUCLEOTIDE SEQUENCE [LARGE SCALE GENOMIC DNA]</scope>
    <source>
        <strain evidence="2 3">BU-1</strain>
    </source>
</reference>
<organism evidence="2 3">
    <name type="scientific">Salinicoccus roseus</name>
    <dbReference type="NCBI Taxonomy" id="45670"/>
    <lineage>
        <taxon>Bacteria</taxon>
        <taxon>Bacillati</taxon>
        <taxon>Bacillota</taxon>
        <taxon>Bacilli</taxon>
        <taxon>Bacillales</taxon>
        <taxon>Staphylococcaceae</taxon>
        <taxon>Salinicoccus</taxon>
    </lineage>
</organism>
<evidence type="ECO:0000313" key="2">
    <source>
        <dbReference type="EMBL" id="OZT76724.1"/>
    </source>
</evidence>
<keyword evidence="1" id="KW-0472">Membrane</keyword>
<comment type="caution">
    <text evidence="2">The sequence shown here is derived from an EMBL/GenBank/DDBJ whole genome shotgun (WGS) entry which is preliminary data.</text>
</comment>
<sequence length="120" mass="13811">MRIMLAIISILMACLGLYLDKKPIKKMNKWVGYRTATSMSSDKAWNISQKVSSKFMKNIFFFMTLILSPFLLLDISYIINDLHVIWIISSLAIQALIFNVGIVLVFIFTEKKVSELVDEK</sequence>
<name>A0A265E561_9STAP</name>